<proteinExistence type="predicted"/>
<evidence type="ECO:0000313" key="1">
    <source>
        <dbReference type="EMBL" id="KAA1192506.1"/>
    </source>
</evidence>
<dbReference type="AlphaFoldDB" id="A0A5B0WZQ7"/>
<dbReference type="Gene3D" id="2.40.400.10">
    <property type="entry name" value="Acetoacetate decarboxylase-like"/>
    <property type="match status" value="1"/>
</dbReference>
<dbReference type="Proteomes" id="UP000323708">
    <property type="component" value="Unassembled WGS sequence"/>
</dbReference>
<organism evidence="1 2">
    <name type="scientific">Pseudohalioglobus sediminis</name>
    <dbReference type="NCBI Taxonomy" id="2606449"/>
    <lineage>
        <taxon>Bacteria</taxon>
        <taxon>Pseudomonadati</taxon>
        <taxon>Pseudomonadota</taxon>
        <taxon>Gammaproteobacteria</taxon>
        <taxon>Cellvibrionales</taxon>
        <taxon>Halieaceae</taxon>
        <taxon>Pseudohalioglobus</taxon>
    </lineage>
</organism>
<gene>
    <name evidence="1" type="ORF">F0M18_07490</name>
</gene>
<evidence type="ECO:0000313" key="2">
    <source>
        <dbReference type="Proteomes" id="UP000323708"/>
    </source>
</evidence>
<protein>
    <recommendedName>
        <fullName evidence="3">Acetoacetate decarboxylase</fullName>
    </recommendedName>
</protein>
<name>A0A5B0WZQ7_9GAMM</name>
<comment type="caution">
    <text evidence="1">The sequence shown here is derived from an EMBL/GenBank/DDBJ whole genome shotgun (WGS) entry which is preliminary data.</text>
</comment>
<evidence type="ECO:0008006" key="3">
    <source>
        <dbReference type="Google" id="ProtNLM"/>
    </source>
</evidence>
<sequence>MSRQQMPDDPHQDPYFDVPRTIHHTTEGRVDLPMLFFNTALRQVSYWVPLERAAAVLEDTGLVPCRFFNGKALVTLIFFQYRDVTVGAYDEVVINIMVRPKMLPDARFYLPNLLKQNADDWNVMAGYVLEMPVTIPEARAAGRELWGYPKFETRIPFRLGERDFEFGVDDPDSGEALMRARGEMGRGITLPGSDYLTYTNFQGKILRTVTRVKAKVTTSFRGRVDLQVSDSGHRLASNLRTLGLAQLQPFLLQRCDHARTRLEVGEEVAEWPTPPLAYAKEGVHP</sequence>
<dbReference type="InterPro" id="IPR023375">
    <property type="entry name" value="ADC_dom_sf"/>
</dbReference>
<keyword evidence="2" id="KW-1185">Reference proteome</keyword>
<dbReference type="EMBL" id="VTUX01000003">
    <property type="protein sequence ID" value="KAA1192506.1"/>
    <property type="molecule type" value="Genomic_DNA"/>
</dbReference>
<dbReference type="InterPro" id="IPR010451">
    <property type="entry name" value="Acetoacetate_decarboxylase"/>
</dbReference>
<dbReference type="SUPFAM" id="SSF160104">
    <property type="entry name" value="Acetoacetate decarboxylase-like"/>
    <property type="match status" value="1"/>
</dbReference>
<dbReference type="GO" id="GO:0016829">
    <property type="term" value="F:lyase activity"/>
    <property type="evidence" value="ECO:0007669"/>
    <property type="project" value="InterPro"/>
</dbReference>
<accession>A0A5B0WZQ7</accession>
<reference evidence="1 2" key="1">
    <citation type="submission" date="2019-09" db="EMBL/GenBank/DDBJ databases">
        <authorList>
            <person name="Chen X.-Y."/>
        </authorList>
    </citation>
    <scope>NUCLEOTIDE SEQUENCE [LARGE SCALE GENOMIC DNA]</scope>
    <source>
        <strain evidence="1 2">NY5</strain>
    </source>
</reference>
<dbReference type="Pfam" id="PF06314">
    <property type="entry name" value="ADC"/>
    <property type="match status" value="1"/>
</dbReference>
<dbReference type="RefSeq" id="WP_149610799.1">
    <property type="nucleotide sequence ID" value="NZ_VTUX01000003.1"/>
</dbReference>